<proteinExistence type="predicted"/>
<dbReference type="RefSeq" id="WP_207973179.1">
    <property type="nucleotide sequence ID" value="NZ_CP071795.1"/>
</dbReference>
<keyword evidence="1" id="KW-1133">Transmembrane helix</keyword>
<dbReference type="EMBL" id="CP071795">
    <property type="protein sequence ID" value="QTD39069.1"/>
    <property type="molecule type" value="Genomic_DNA"/>
</dbReference>
<dbReference type="Proteomes" id="UP000663935">
    <property type="component" value="Chromosome"/>
</dbReference>
<feature type="transmembrane region" description="Helical" evidence="1">
    <location>
        <begin position="15"/>
        <end position="35"/>
    </location>
</feature>
<accession>A0ABX7SXT9</accession>
<keyword evidence="1" id="KW-0472">Membrane</keyword>
<evidence type="ECO:0000313" key="2">
    <source>
        <dbReference type="EMBL" id="QTD39069.1"/>
    </source>
</evidence>
<evidence type="ECO:0000313" key="3">
    <source>
        <dbReference type="Proteomes" id="UP000663935"/>
    </source>
</evidence>
<keyword evidence="3" id="KW-1185">Reference proteome</keyword>
<keyword evidence="1" id="KW-0812">Transmembrane</keyword>
<sequence length="66" mass="7780">MYTEIEQKSTFKKSITILFILIFAIIPLAEIVIHLEYNSISYFSIYPNRFHGLDHPFEVLSFKAIK</sequence>
<name>A0ABX7SXT9_9FLAO</name>
<reference evidence="2 3" key="1">
    <citation type="submission" date="2021-03" db="EMBL/GenBank/DDBJ databases">
        <title>Complete genome of Polaribacter_sp.G4M1.</title>
        <authorList>
            <person name="Jeong S.W."/>
            <person name="Bae J.W."/>
        </authorList>
    </citation>
    <scope>NUCLEOTIDE SEQUENCE [LARGE SCALE GENOMIC DNA]</scope>
    <source>
        <strain evidence="2 3">G4M1</strain>
    </source>
</reference>
<evidence type="ECO:0000256" key="1">
    <source>
        <dbReference type="SAM" id="Phobius"/>
    </source>
</evidence>
<organism evidence="2 3">
    <name type="scientific">Polaribacter batillariae</name>
    <dbReference type="NCBI Taxonomy" id="2808900"/>
    <lineage>
        <taxon>Bacteria</taxon>
        <taxon>Pseudomonadati</taxon>
        <taxon>Bacteroidota</taxon>
        <taxon>Flavobacteriia</taxon>
        <taxon>Flavobacteriales</taxon>
        <taxon>Flavobacteriaceae</taxon>
    </lineage>
</organism>
<gene>
    <name evidence="2" type="ORF">JL193_07420</name>
</gene>
<protein>
    <submittedName>
        <fullName evidence="2">Uncharacterized protein</fullName>
    </submittedName>
</protein>